<dbReference type="SUPFAM" id="SSF54292">
    <property type="entry name" value="2Fe-2S ferredoxin-like"/>
    <property type="match status" value="1"/>
</dbReference>
<dbReference type="PANTHER" id="PTHR23426">
    <property type="entry name" value="FERREDOXIN/ADRENODOXIN"/>
    <property type="match status" value="1"/>
</dbReference>
<feature type="domain" description="2Fe-2S ferredoxin-type" evidence="7">
    <location>
        <begin position="2"/>
        <end position="105"/>
    </location>
</feature>
<dbReference type="InterPro" id="IPR036010">
    <property type="entry name" value="2Fe-2S_ferredoxin-like_sf"/>
</dbReference>
<evidence type="ECO:0000256" key="2">
    <source>
        <dbReference type="ARBA" id="ARBA00022714"/>
    </source>
</evidence>
<accession>A0ABP7WRM6</accession>
<reference evidence="9" key="1">
    <citation type="journal article" date="2019" name="Int. J. Syst. Evol. Microbiol.">
        <title>The Global Catalogue of Microorganisms (GCM) 10K type strain sequencing project: providing services to taxonomists for standard genome sequencing and annotation.</title>
        <authorList>
            <consortium name="The Broad Institute Genomics Platform"/>
            <consortium name="The Broad Institute Genome Sequencing Center for Infectious Disease"/>
            <person name="Wu L."/>
            <person name="Ma J."/>
        </authorList>
    </citation>
    <scope>NUCLEOTIDE SEQUENCE [LARGE SCALE GENOMIC DNA]</scope>
    <source>
        <strain evidence="9">JCM 17304</strain>
    </source>
</reference>
<dbReference type="Proteomes" id="UP001500392">
    <property type="component" value="Unassembled WGS sequence"/>
</dbReference>
<evidence type="ECO:0000313" key="9">
    <source>
        <dbReference type="Proteomes" id="UP001500392"/>
    </source>
</evidence>
<name>A0ABP7WRM6_9GAMM</name>
<dbReference type="EMBL" id="BAABDM010000003">
    <property type="protein sequence ID" value="GAA4095037.1"/>
    <property type="molecule type" value="Genomic_DNA"/>
</dbReference>
<protein>
    <submittedName>
        <fullName evidence="8">2Fe-2S iron-sulfur cluster-binding protein</fullName>
    </submittedName>
</protein>
<comment type="cofactor">
    <cofactor evidence="6">
        <name>[2Fe-2S] cluster</name>
        <dbReference type="ChEBI" id="CHEBI:190135"/>
    </cofactor>
</comment>
<evidence type="ECO:0000256" key="3">
    <source>
        <dbReference type="ARBA" id="ARBA00022723"/>
    </source>
</evidence>
<sequence>MGNITFVEHDGTQHTVVFEEGKSLMQTAIDNLVPGIDADCGGSCACGTCHVFVDPDWIASTGTAGDEELLMLDMTPEKMATSRLSCQVQTSVEMDGMIVHLPEFQM</sequence>
<keyword evidence="5" id="KW-0411">Iron-sulfur</keyword>
<keyword evidence="4" id="KW-0408">Iron</keyword>
<comment type="similarity">
    <text evidence="1">Belongs to the adrenodoxin/putidaredoxin family.</text>
</comment>
<evidence type="ECO:0000259" key="7">
    <source>
        <dbReference type="PROSITE" id="PS51085"/>
    </source>
</evidence>
<dbReference type="InterPro" id="IPR001055">
    <property type="entry name" value="Adrenodoxin-like"/>
</dbReference>
<keyword evidence="9" id="KW-1185">Reference proteome</keyword>
<dbReference type="PANTHER" id="PTHR23426:SF65">
    <property type="entry name" value="FERREDOXIN-2, MITOCHONDRIAL"/>
    <property type="match status" value="1"/>
</dbReference>
<keyword evidence="3" id="KW-0479">Metal-binding</keyword>
<dbReference type="InterPro" id="IPR012675">
    <property type="entry name" value="Beta-grasp_dom_sf"/>
</dbReference>
<dbReference type="PROSITE" id="PS51085">
    <property type="entry name" value="2FE2S_FER_2"/>
    <property type="match status" value="1"/>
</dbReference>
<dbReference type="InterPro" id="IPR001041">
    <property type="entry name" value="2Fe-2S_ferredoxin-type"/>
</dbReference>
<evidence type="ECO:0000256" key="1">
    <source>
        <dbReference type="ARBA" id="ARBA00010914"/>
    </source>
</evidence>
<evidence type="ECO:0000256" key="4">
    <source>
        <dbReference type="ARBA" id="ARBA00023004"/>
    </source>
</evidence>
<evidence type="ECO:0000256" key="5">
    <source>
        <dbReference type="ARBA" id="ARBA00023014"/>
    </source>
</evidence>
<gene>
    <name evidence="8" type="ORF">GCM10022414_18940</name>
</gene>
<comment type="caution">
    <text evidence="8">The sequence shown here is derived from an EMBL/GenBank/DDBJ whole genome shotgun (WGS) entry which is preliminary data.</text>
</comment>
<dbReference type="Pfam" id="PF00111">
    <property type="entry name" value="Fer2"/>
    <property type="match status" value="1"/>
</dbReference>
<evidence type="ECO:0000256" key="6">
    <source>
        <dbReference type="ARBA" id="ARBA00034078"/>
    </source>
</evidence>
<keyword evidence="2" id="KW-0001">2Fe-2S</keyword>
<dbReference type="Gene3D" id="3.10.20.30">
    <property type="match status" value="1"/>
</dbReference>
<evidence type="ECO:0000313" key="8">
    <source>
        <dbReference type="EMBL" id="GAA4095037.1"/>
    </source>
</evidence>
<dbReference type="PRINTS" id="PR00355">
    <property type="entry name" value="ADRENODOXIN"/>
</dbReference>
<dbReference type="CDD" id="cd00207">
    <property type="entry name" value="fer2"/>
    <property type="match status" value="1"/>
</dbReference>
<dbReference type="RefSeq" id="WP_344935110.1">
    <property type="nucleotide sequence ID" value="NZ_BAABDM010000003.1"/>
</dbReference>
<organism evidence="8 9">
    <name type="scientific">Zhongshania borealis</name>
    <dbReference type="NCBI Taxonomy" id="889488"/>
    <lineage>
        <taxon>Bacteria</taxon>
        <taxon>Pseudomonadati</taxon>
        <taxon>Pseudomonadota</taxon>
        <taxon>Gammaproteobacteria</taxon>
        <taxon>Cellvibrionales</taxon>
        <taxon>Spongiibacteraceae</taxon>
        <taxon>Zhongshania</taxon>
    </lineage>
</organism>
<proteinExistence type="inferred from homology"/>